<dbReference type="AlphaFoldDB" id="A0A086ZJD5"/>
<protein>
    <submittedName>
        <fullName evidence="1">ArsR family transcriptional regulator</fullName>
    </submittedName>
</protein>
<name>A0A086ZJD5_9BIFI</name>
<evidence type="ECO:0000313" key="2">
    <source>
        <dbReference type="Proteomes" id="UP000029096"/>
    </source>
</evidence>
<organism evidence="1 2">
    <name type="scientific">Bifidobacterium bohemicum DSM 22767</name>
    <dbReference type="NCBI Taxonomy" id="1437606"/>
    <lineage>
        <taxon>Bacteria</taxon>
        <taxon>Bacillati</taxon>
        <taxon>Actinomycetota</taxon>
        <taxon>Actinomycetes</taxon>
        <taxon>Bifidobacteriales</taxon>
        <taxon>Bifidobacteriaceae</taxon>
        <taxon>Bifidobacterium</taxon>
    </lineage>
</organism>
<comment type="caution">
    <text evidence="1">The sequence shown here is derived from an EMBL/GenBank/DDBJ whole genome shotgun (WGS) entry which is preliminary data.</text>
</comment>
<accession>A0A086ZJD5</accession>
<reference evidence="1 2" key="1">
    <citation type="submission" date="2014-03" db="EMBL/GenBank/DDBJ databases">
        <title>Genomics of Bifidobacteria.</title>
        <authorList>
            <person name="Ventura M."/>
            <person name="Milani C."/>
            <person name="Lugli G.A."/>
        </authorList>
    </citation>
    <scope>NUCLEOTIDE SEQUENCE [LARGE SCALE GENOMIC DNA]</scope>
    <source>
        <strain evidence="1 2">DSM 22767</strain>
    </source>
</reference>
<evidence type="ECO:0000313" key="1">
    <source>
        <dbReference type="EMBL" id="KFI46635.1"/>
    </source>
</evidence>
<proteinExistence type="predicted"/>
<dbReference type="STRING" id="1437606.BBOH_0107"/>
<sequence length="152" mass="17310">MLKAISNPVGMRILGALKVNDPQTVGSISKQLDLPPPPGPISYHLQQLPMMRLVEKMHPTDVDKRESWWRAYQPATHIDEDTSETPEERFDEGDLFRRSAALPYEQAYERYLDNMEAVAEEWVEAGTSSDHILRLTASQTRQTGSDINNMIE</sequence>
<keyword evidence="2" id="KW-1185">Reference proteome</keyword>
<dbReference type="eggNOG" id="COG0640">
    <property type="taxonomic scope" value="Bacteria"/>
</dbReference>
<dbReference type="InterPro" id="IPR011991">
    <property type="entry name" value="ArsR-like_HTH"/>
</dbReference>
<dbReference type="Gene3D" id="1.10.10.10">
    <property type="entry name" value="Winged helix-like DNA-binding domain superfamily/Winged helix DNA-binding domain"/>
    <property type="match status" value="1"/>
</dbReference>
<dbReference type="SUPFAM" id="SSF46785">
    <property type="entry name" value="Winged helix' DNA-binding domain"/>
    <property type="match status" value="1"/>
</dbReference>
<dbReference type="CDD" id="cd00090">
    <property type="entry name" value="HTH_ARSR"/>
    <property type="match status" value="1"/>
</dbReference>
<dbReference type="InterPro" id="IPR036388">
    <property type="entry name" value="WH-like_DNA-bd_sf"/>
</dbReference>
<gene>
    <name evidence="1" type="ORF">BBOH_0107</name>
</gene>
<dbReference type="Proteomes" id="UP000029096">
    <property type="component" value="Unassembled WGS sequence"/>
</dbReference>
<dbReference type="InterPro" id="IPR036390">
    <property type="entry name" value="WH_DNA-bd_sf"/>
</dbReference>
<dbReference type="EMBL" id="JGYP01000001">
    <property type="protein sequence ID" value="KFI46635.1"/>
    <property type="molecule type" value="Genomic_DNA"/>
</dbReference>